<dbReference type="Proteomes" id="UP000887116">
    <property type="component" value="Unassembled WGS sequence"/>
</dbReference>
<feature type="compositionally biased region" description="Low complexity" evidence="1">
    <location>
        <begin position="352"/>
        <end position="363"/>
    </location>
</feature>
<dbReference type="AlphaFoldDB" id="A0A8X6K2H7"/>
<evidence type="ECO:0000256" key="1">
    <source>
        <dbReference type="SAM" id="MobiDB-lite"/>
    </source>
</evidence>
<dbReference type="EMBL" id="BMAO01038939">
    <property type="protein sequence ID" value="GFR27891.1"/>
    <property type="molecule type" value="Genomic_DNA"/>
</dbReference>
<feature type="compositionally biased region" description="Polar residues" evidence="1">
    <location>
        <begin position="336"/>
        <end position="351"/>
    </location>
</feature>
<evidence type="ECO:0000313" key="2">
    <source>
        <dbReference type="EMBL" id="GFR27891.1"/>
    </source>
</evidence>
<proteinExistence type="predicted"/>
<protein>
    <submittedName>
        <fullName evidence="2">Uncharacterized protein</fullName>
    </submittedName>
</protein>
<comment type="caution">
    <text evidence="2">The sequence shown here is derived from an EMBL/GenBank/DDBJ whole genome shotgun (WGS) entry which is preliminary data.</text>
</comment>
<organism evidence="2 3">
    <name type="scientific">Trichonephila clavata</name>
    <name type="common">Joro spider</name>
    <name type="synonym">Nephila clavata</name>
    <dbReference type="NCBI Taxonomy" id="2740835"/>
    <lineage>
        <taxon>Eukaryota</taxon>
        <taxon>Metazoa</taxon>
        <taxon>Ecdysozoa</taxon>
        <taxon>Arthropoda</taxon>
        <taxon>Chelicerata</taxon>
        <taxon>Arachnida</taxon>
        <taxon>Araneae</taxon>
        <taxon>Araneomorphae</taxon>
        <taxon>Entelegynae</taxon>
        <taxon>Araneoidea</taxon>
        <taxon>Nephilidae</taxon>
        <taxon>Trichonephila</taxon>
    </lineage>
</organism>
<reference evidence="2" key="1">
    <citation type="submission" date="2020-07" db="EMBL/GenBank/DDBJ databases">
        <title>Multicomponent nature underlies the extraordinary mechanical properties of spider dragline silk.</title>
        <authorList>
            <person name="Kono N."/>
            <person name="Nakamura H."/>
            <person name="Mori M."/>
            <person name="Yoshida Y."/>
            <person name="Ohtoshi R."/>
            <person name="Malay A.D."/>
            <person name="Moran D.A.P."/>
            <person name="Tomita M."/>
            <person name="Numata K."/>
            <person name="Arakawa K."/>
        </authorList>
    </citation>
    <scope>NUCLEOTIDE SEQUENCE</scope>
</reference>
<accession>A0A8X6K2H7</accession>
<evidence type="ECO:0000313" key="3">
    <source>
        <dbReference type="Proteomes" id="UP000887116"/>
    </source>
</evidence>
<dbReference type="OrthoDB" id="6432791at2759"/>
<feature type="compositionally biased region" description="Polar residues" evidence="1">
    <location>
        <begin position="279"/>
        <end position="289"/>
    </location>
</feature>
<sequence>MSESVNTRSERESSGILGKVQTILKMNLSEERPDLESPSTRDHLSFSVDRILAPDFGPRKDQRSVATIQSCFDPFLWAEENSSFHTLLKYGLSKSSECLSIFRYAHSPFSPEEKSLYVNVHSPTLQCTKECCSPSTSLKVETDSSSVSSDSNNLVHSLFVPCPKDIEEYQAGLMTIKADIIKLKRSSENFQNLDSIPEMNKDTSPYAISCVKGSAASPGNLPSDGGKVFKQIPISTSSPSSKKDIKKFVPALENSIYSSPKSDTRFDTLASHAHVLTFSPPQGNQNESSSMKEEKRTLQLCKERHNKDQDNDRCLQNESSCSIFSDTKSPMKGSDLNPSQMKESEITNCENKSPSPISSPKTPFLKPASPTGIKRKSPSLEQLKPDVKSDINLTGDDAWPVWVYCSRYSPRPSSDGDGLSGDGG</sequence>
<feature type="region of interest" description="Disordered" evidence="1">
    <location>
        <begin position="277"/>
        <end position="297"/>
    </location>
</feature>
<feature type="region of interest" description="Disordered" evidence="1">
    <location>
        <begin position="325"/>
        <end position="394"/>
    </location>
</feature>
<gene>
    <name evidence="2" type="ORF">TNCT_575921</name>
</gene>
<name>A0A8X6K2H7_TRICU</name>
<keyword evidence="3" id="KW-1185">Reference proteome</keyword>